<dbReference type="Gene3D" id="3.30.450.20">
    <property type="entry name" value="PAS domain"/>
    <property type="match status" value="1"/>
</dbReference>
<feature type="domain" description="PAS" evidence="5">
    <location>
        <begin position="351"/>
        <end position="423"/>
    </location>
</feature>
<keyword evidence="4" id="KW-0472">Membrane</keyword>
<dbReference type="GO" id="GO:0003824">
    <property type="term" value="F:catalytic activity"/>
    <property type="evidence" value="ECO:0007669"/>
    <property type="project" value="UniProtKB-ARBA"/>
</dbReference>
<protein>
    <submittedName>
        <fullName evidence="8">Diguanylate cyclase with PAS/PAC sensor and hemerythrin-like metal-binding domain</fullName>
    </submittedName>
</protein>
<dbReference type="InterPro" id="IPR052163">
    <property type="entry name" value="DGC-Regulatory_Protein"/>
</dbReference>
<dbReference type="FunFam" id="3.30.70.270:FF:000001">
    <property type="entry name" value="Diguanylate cyclase domain protein"/>
    <property type="match status" value="1"/>
</dbReference>
<dbReference type="eggNOG" id="COG2703">
    <property type="taxonomic scope" value="Bacteria"/>
</dbReference>
<name>D5CLZ5_SIDLE</name>
<dbReference type="Pfam" id="PF08447">
    <property type="entry name" value="PAS_3"/>
    <property type="match status" value="1"/>
</dbReference>
<dbReference type="Gene3D" id="1.20.120.50">
    <property type="entry name" value="Hemerythrin-like"/>
    <property type="match status" value="1"/>
</dbReference>
<dbReference type="InterPro" id="IPR029787">
    <property type="entry name" value="Nucleotide_cyclase"/>
</dbReference>
<dbReference type="InterPro" id="IPR043128">
    <property type="entry name" value="Rev_trsase/Diguanyl_cyclase"/>
</dbReference>
<dbReference type="SUPFAM" id="SSF47188">
    <property type="entry name" value="Hemerythrin-like"/>
    <property type="match status" value="1"/>
</dbReference>
<dbReference type="NCBIfam" id="TIGR00254">
    <property type="entry name" value="GGDEF"/>
    <property type="match status" value="1"/>
</dbReference>
<dbReference type="PROSITE" id="PS50887">
    <property type="entry name" value="GGDEF"/>
    <property type="match status" value="1"/>
</dbReference>
<dbReference type="PANTHER" id="PTHR46663:SF3">
    <property type="entry name" value="SLL0267 PROTEIN"/>
    <property type="match status" value="1"/>
</dbReference>
<evidence type="ECO:0000256" key="2">
    <source>
        <dbReference type="ARBA" id="ARBA00022723"/>
    </source>
</evidence>
<gene>
    <name evidence="8" type="ordered locus">Slit_2363</name>
</gene>
<evidence type="ECO:0000259" key="5">
    <source>
        <dbReference type="PROSITE" id="PS50112"/>
    </source>
</evidence>
<dbReference type="Pfam" id="PF01814">
    <property type="entry name" value="Hemerythrin"/>
    <property type="match status" value="1"/>
</dbReference>
<keyword evidence="2" id="KW-0479">Metal-binding</keyword>
<dbReference type="InterPro" id="IPR012827">
    <property type="entry name" value="Hemerythrin_metal-bd"/>
</dbReference>
<dbReference type="InterPro" id="IPR035965">
    <property type="entry name" value="PAS-like_dom_sf"/>
</dbReference>
<dbReference type="SUPFAM" id="SSF55785">
    <property type="entry name" value="PYP-like sensor domain (PAS domain)"/>
    <property type="match status" value="1"/>
</dbReference>
<dbReference type="SUPFAM" id="SSF55073">
    <property type="entry name" value="Nucleotide cyclase"/>
    <property type="match status" value="1"/>
</dbReference>
<accession>D5CLZ5</accession>
<dbReference type="Proteomes" id="UP000001625">
    <property type="component" value="Chromosome"/>
</dbReference>
<proteinExistence type="inferred from homology"/>
<dbReference type="PANTHER" id="PTHR46663">
    <property type="entry name" value="DIGUANYLATE CYCLASE DGCT-RELATED"/>
    <property type="match status" value="1"/>
</dbReference>
<dbReference type="InterPro" id="IPR000014">
    <property type="entry name" value="PAS"/>
</dbReference>
<keyword evidence="4" id="KW-1133">Transmembrane helix</keyword>
<dbReference type="Pfam" id="PF00990">
    <property type="entry name" value="GGDEF"/>
    <property type="match status" value="1"/>
</dbReference>
<feature type="domain" description="GGDEF" evidence="7">
    <location>
        <begin position="511"/>
        <end position="645"/>
    </location>
</feature>
<dbReference type="InterPro" id="IPR012312">
    <property type="entry name" value="Hemerythrin-like"/>
</dbReference>
<dbReference type="PROSITE" id="PS00550">
    <property type="entry name" value="HEMERYTHRINS"/>
    <property type="match status" value="1"/>
</dbReference>
<dbReference type="InterPro" id="IPR016131">
    <property type="entry name" value="Haemerythrin_Fe_BS"/>
</dbReference>
<feature type="domain" description="PAC" evidence="6">
    <location>
        <begin position="427"/>
        <end position="479"/>
    </location>
</feature>
<keyword evidence="9" id="KW-1185">Reference proteome</keyword>
<reference evidence="8 9" key="1">
    <citation type="submission" date="2010-03" db="EMBL/GenBank/DDBJ databases">
        <title>Complete sequence of Sideroxydans lithotrophicus ES-1.</title>
        <authorList>
            <consortium name="US DOE Joint Genome Institute"/>
            <person name="Lucas S."/>
            <person name="Copeland A."/>
            <person name="Lapidus A."/>
            <person name="Cheng J.-F."/>
            <person name="Bruce D."/>
            <person name="Goodwin L."/>
            <person name="Pitluck S."/>
            <person name="Munk A.C."/>
            <person name="Detter J.C."/>
            <person name="Han C."/>
            <person name="Tapia R."/>
            <person name="Larimer F."/>
            <person name="Land M."/>
            <person name="Hauser L."/>
            <person name="Kyrpides N."/>
            <person name="Ivanova N."/>
            <person name="Emerson D."/>
            <person name="Woyke T."/>
        </authorList>
    </citation>
    <scope>NUCLEOTIDE SEQUENCE [LARGE SCALE GENOMIC DNA]</scope>
    <source>
        <strain evidence="8 9">ES-1</strain>
    </source>
</reference>
<evidence type="ECO:0000256" key="3">
    <source>
        <dbReference type="ARBA" id="ARBA00023004"/>
    </source>
</evidence>
<dbReference type="InterPro" id="IPR013655">
    <property type="entry name" value="PAS_fold_3"/>
</dbReference>
<dbReference type="HOGENOM" id="CLU_357485_0_0_4"/>
<dbReference type="SMART" id="SM00267">
    <property type="entry name" value="GGDEF"/>
    <property type="match status" value="1"/>
</dbReference>
<organism evidence="8 9">
    <name type="scientific">Sideroxydans lithotrophicus (strain ES-1)</name>
    <dbReference type="NCBI Taxonomy" id="580332"/>
    <lineage>
        <taxon>Bacteria</taxon>
        <taxon>Pseudomonadati</taxon>
        <taxon>Pseudomonadota</taxon>
        <taxon>Betaproteobacteria</taxon>
        <taxon>Nitrosomonadales</taxon>
        <taxon>Gallionellaceae</taxon>
        <taxon>Sideroxydans</taxon>
    </lineage>
</organism>
<dbReference type="STRING" id="580332.Slit_2363"/>
<dbReference type="NCBIfam" id="TIGR00229">
    <property type="entry name" value="sensory_box"/>
    <property type="match status" value="1"/>
</dbReference>
<dbReference type="GO" id="GO:0046872">
    <property type="term" value="F:metal ion binding"/>
    <property type="evidence" value="ECO:0007669"/>
    <property type="project" value="UniProtKB-KW"/>
</dbReference>
<dbReference type="EMBL" id="CP001965">
    <property type="protein sequence ID" value="ADE12590.1"/>
    <property type="molecule type" value="Genomic_DNA"/>
</dbReference>
<keyword evidence="3" id="KW-0408">Iron</keyword>
<dbReference type="eggNOG" id="COG2199">
    <property type="taxonomic scope" value="Bacteria"/>
</dbReference>
<dbReference type="Gene3D" id="3.30.70.270">
    <property type="match status" value="1"/>
</dbReference>
<dbReference type="SMART" id="SM00091">
    <property type="entry name" value="PAS"/>
    <property type="match status" value="1"/>
</dbReference>
<dbReference type="SMART" id="SM00086">
    <property type="entry name" value="PAC"/>
    <property type="match status" value="1"/>
</dbReference>
<evidence type="ECO:0000259" key="6">
    <source>
        <dbReference type="PROSITE" id="PS50113"/>
    </source>
</evidence>
<sequence length="784" mass="88240">MDSQSGRSSSDHFAIYPISAFVILVIVALLMGDHLFSNLRAGLKNVAQQNVVAIGSIKASQIGDWLHEHESDVKTLSDNSFFSREAIRWIRGGAKDPVRRRLIVDRLQSFLNAHHFRAIVLYDSTGRVLLNVGDLFADDKEIGIEARRAVESGQFRFVDLHRDRPPSNAVEMGFISPLHEGLSYAGAVYLVEDPASYLLPLVDSRPGGSETADTQLVRAEGNDVLYLNQLRDRDDPPLGYRLPLSTPGLAVAIALRGKQGLIEGANDHRGRPVFSYAGEIAGTPWVLVSKIDEAEAYRMVDQVRWLAGLLFLFTSGLIAAWFRQWRRRDLAEAEAAILKERVRADALKMEGEKRFRTAFEHTALPMVRNSLTGEFIEVNDAWCNMFGYSRDEVSSKHLDWQQVTYPDDMEPGATLVKQMLAGEISDFKIEKRYLQKDGKVLWGSVQVKLVRDEQGVPEFVISAIQDITERKLTEKTINFMAYHDKLTGLPNRALLFDRLAQAMSQAKRDAKYVALLFADLDGFKAVNDLYGHEAGDNVLKMAAQRFLACVRAVDTVARFGGDEFAIILGNLDDPLQAKGVAEKIVQAFAQSITLSDGRECTVGASVGISIYPDHGSAMDNLMTAADQAMYESKRHGKNTYTFYRGKSSLGSESQWFLFDESMLVGVGEIDEQHRNLAYLVNRLNEALKRDESMESIQQMLDELLVATRHHFDTENRYMLTYNYPEQRDHELEHAQLLNEAQRFKEQISEGRELLVLQSVKDWLLSHIAFSDKKLAAYLQHQGLK</sequence>
<evidence type="ECO:0000259" key="7">
    <source>
        <dbReference type="PROSITE" id="PS50887"/>
    </source>
</evidence>
<evidence type="ECO:0000256" key="4">
    <source>
        <dbReference type="SAM" id="Phobius"/>
    </source>
</evidence>
<dbReference type="PROSITE" id="PS50113">
    <property type="entry name" value="PAC"/>
    <property type="match status" value="1"/>
</dbReference>
<dbReference type="KEGG" id="slt:Slit_2363"/>
<dbReference type="InterPro" id="IPR000700">
    <property type="entry name" value="PAS-assoc_C"/>
</dbReference>
<dbReference type="InterPro" id="IPR001610">
    <property type="entry name" value="PAC"/>
</dbReference>
<dbReference type="AlphaFoldDB" id="D5CLZ5"/>
<evidence type="ECO:0000313" key="8">
    <source>
        <dbReference type="EMBL" id="ADE12590.1"/>
    </source>
</evidence>
<dbReference type="OrthoDB" id="5571399at2"/>
<feature type="transmembrane region" description="Helical" evidence="4">
    <location>
        <begin position="13"/>
        <end position="31"/>
    </location>
</feature>
<dbReference type="NCBIfam" id="NF033749">
    <property type="entry name" value="bact_hemeryth"/>
    <property type="match status" value="1"/>
</dbReference>
<evidence type="ECO:0000256" key="1">
    <source>
        <dbReference type="ARBA" id="ARBA00010587"/>
    </source>
</evidence>
<dbReference type="NCBIfam" id="TIGR02481">
    <property type="entry name" value="hemeryth_dom"/>
    <property type="match status" value="1"/>
</dbReference>
<keyword evidence="4" id="KW-0812">Transmembrane</keyword>
<feature type="transmembrane region" description="Helical" evidence="4">
    <location>
        <begin position="305"/>
        <end position="322"/>
    </location>
</feature>
<dbReference type="CDD" id="cd00130">
    <property type="entry name" value="PAS"/>
    <property type="match status" value="1"/>
</dbReference>
<dbReference type="InterPro" id="IPR035938">
    <property type="entry name" value="Hemerythrin-like_sf"/>
</dbReference>
<dbReference type="PROSITE" id="PS50112">
    <property type="entry name" value="PAS"/>
    <property type="match status" value="1"/>
</dbReference>
<evidence type="ECO:0000313" key="9">
    <source>
        <dbReference type="Proteomes" id="UP000001625"/>
    </source>
</evidence>
<dbReference type="CDD" id="cd01949">
    <property type="entry name" value="GGDEF"/>
    <property type="match status" value="1"/>
</dbReference>
<dbReference type="InterPro" id="IPR000160">
    <property type="entry name" value="GGDEF_dom"/>
</dbReference>
<comment type="similarity">
    <text evidence="1">Belongs to the hemerythrin family.</text>
</comment>
<dbReference type="CDD" id="cd12107">
    <property type="entry name" value="Hemerythrin"/>
    <property type="match status" value="1"/>
</dbReference>